<keyword evidence="14" id="KW-1185">Reference proteome</keyword>
<keyword evidence="8 10" id="KW-0472">Membrane</keyword>
<organism evidence="13 14">
    <name type="scientific">Monodelphis domestica</name>
    <name type="common">Gray short-tailed opossum</name>
    <dbReference type="NCBI Taxonomy" id="13616"/>
    <lineage>
        <taxon>Eukaryota</taxon>
        <taxon>Metazoa</taxon>
        <taxon>Chordata</taxon>
        <taxon>Craniata</taxon>
        <taxon>Vertebrata</taxon>
        <taxon>Euteleostomi</taxon>
        <taxon>Mammalia</taxon>
        <taxon>Metatheria</taxon>
        <taxon>Didelphimorphia</taxon>
        <taxon>Didelphidae</taxon>
        <taxon>Monodelphis</taxon>
    </lineage>
</organism>
<dbReference type="PROSITE" id="PS50024">
    <property type="entry name" value="SEA"/>
    <property type="match status" value="1"/>
</dbReference>
<evidence type="ECO:0000259" key="11">
    <source>
        <dbReference type="PROSITE" id="PS50024"/>
    </source>
</evidence>
<evidence type="ECO:0000256" key="6">
    <source>
        <dbReference type="ARBA" id="ARBA00022968"/>
    </source>
</evidence>
<dbReference type="Proteomes" id="UP000002280">
    <property type="component" value="Chromosome 5"/>
</dbReference>
<keyword evidence="2" id="KW-0645">Protease</keyword>
<dbReference type="PROSITE" id="PS50240">
    <property type="entry name" value="TRYPSIN_DOM"/>
    <property type="match status" value="1"/>
</dbReference>
<proteinExistence type="predicted"/>
<evidence type="ECO:0000256" key="5">
    <source>
        <dbReference type="ARBA" id="ARBA00022825"/>
    </source>
</evidence>
<accession>F6ZZE4</accession>
<dbReference type="SUPFAM" id="SSF82671">
    <property type="entry name" value="SEA domain"/>
    <property type="match status" value="1"/>
</dbReference>
<dbReference type="Gene3D" id="2.40.10.10">
    <property type="entry name" value="Trypsin-like serine proteases"/>
    <property type="match status" value="2"/>
</dbReference>
<dbReference type="PROSITE" id="PS00134">
    <property type="entry name" value="TRYPSIN_HIS"/>
    <property type="match status" value="1"/>
</dbReference>
<dbReference type="HOGENOM" id="CLU_006842_19_0_1"/>
<dbReference type="Pfam" id="PF01390">
    <property type="entry name" value="SEA"/>
    <property type="match status" value="1"/>
</dbReference>
<feature type="domain" description="SEA" evidence="11">
    <location>
        <begin position="47"/>
        <end position="164"/>
    </location>
</feature>
<dbReference type="GO" id="GO:0006508">
    <property type="term" value="P:proteolysis"/>
    <property type="evidence" value="ECO:0007669"/>
    <property type="project" value="UniProtKB-KW"/>
</dbReference>
<feature type="domain" description="Peptidase S1" evidence="12">
    <location>
        <begin position="193"/>
        <end position="422"/>
    </location>
</feature>
<dbReference type="InterPro" id="IPR009003">
    <property type="entry name" value="Peptidase_S1_PA"/>
</dbReference>
<dbReference type="PANTHER" id="PTHR24252:SF28">
    <property type="entry name" value="TRANSMEMBRANE PROTEASE SERINE 11C ISOFORM X1"/>
    <property type="match status" value="1"/>
</dbReference>
<evidence type="ECO:0000256" key="2">
    <source>
        <dbReference type="ARBA" id="ARBA00022670"/>
    </source>
</evidence>
<evidence type="ECO:0000256" key="1">
    <source>
        <dbReference type="ARBA" id="ARBA00004606"/>
    </source>
</evidence>
<dbReference type="GO" id="GO:0005886">
    <property type="term" value="C:plasma membrane"/>
    <property type="evidence" value="ECO:0000318"/>
    <property type="project" value="GO_Central"/>
</dbReference>
<dbReference type="STRING" id="13616.ENSMODP00000025952"/>
<dbReference type="GO" id="GO:0008236">
    <property type="term" value="F:serine-type peptidase activity"/>
    <property type="evidence" value="ECO:0000318"/>
    <property type="project" value="GO_Central"/>
</dbReference>
<dbReference type="OMA" id="ADACQND"/>
<dbReference type="GeneTree" id="ENSGT00940000163500"/>
<keyword evidence="6" id="KW-0735">Signal-anchor</keyword>
<dbReference type="SUPFAM" id="SSF50494">
    <property type="entry name" value="Trypsin-like serine proteases"/>
    <property type="match status" value="1"/>
</dbReference>
<dbReference type="FunFam" id="2.40.10.10:FF:000003">
    <property type="entry name" value="Transmembrane serine protease 3"/>
    <property type="match status" value="1"/>
</dbReference>
<dbReference type="CDD" id="cd00190">
    <property type="entry name" value="Tryp_SPc"/>
    <property type="match status" value="1"/>
</dbReference>
<dbReference type="PANTHER" id="PTHR24252">
    <property type="entry name" value="ACROSIN-RELATED"/>
    <property type="match status" value="1"/>
</dbReference>
<keyword evidence="7 10" id="KW-1133">Transmembrane helix</keyword>
<dbReference type="SMART" id="SM00020">
    <property type="entry name" value="Tryp_SPc"/>
    <property type="match status" value="1"/>
</dbReference>
<reference evidence="13" key="3">
    <citation type="submission" date="2025-09" db="UniProtKB">
        <authorList>
            <consortium name="Ensembl"/>
        </authorList>
    </citation>
    <scope>IDENTIFICATION</scope>
</reference>
<dbReference type="eggNOG" id="KOG3627">
    <property type="taxonomic scope" value="Eukaryota"/>
</dbReference>
<dbReference type="InterPro" id="IPR036364">
    <property type="entry name" value="SEA_dom_sf"/>
</dbReference>
<dbReference type="Ensembl" id="ENSMODT00000026416.4">
    <property type="protein sequence ID" value="ENSMODP00000025952.2"/>
    <property type="gene ID" value="ENSMODG00000020751.4"/>
</dbReference>
<dbReference type="InterPro" id="IPR001254">
    <property type="entry name" value="Trypsin_dom"/>
</dbReference>
<evidence type="ECO:0000256" key="4">
    <source>
        <dbReference type="ARBA" id="ARBA00022801"/>
    </source>
</evidence>
<dbReference type="InParanoid" id="F6ZZE4"/>
<dbReference type="InterPro" id="IPR000082">
    <property type="entry name" value="SEA_dom"/>
</dbReference>
<evidence type="ECO:0000256" key="9">
    <source>
        <dbReference type="ARBA" id="ARBA00023157"/>
    </source>
</evidence>
<comment type="subcellular location">
    <subcellularLocation>
        <location evidence="1">Membrane</location>
        <topology evidence="1">Single-pass type II membrane protein</topology>
    </subcellularLocation>
</comment>
<dbReference type="InterPro" id="IPR018114">
    <property type="entry name" value="TRYPSIN_HIS"/>
</dbReference>
<gene>
    <name evidence="13" type="primary">TMPRSS11B</name>
</gene>
<evidence type="ECO:0000313" key="13">
    <source>
        <dbReference type="Ensembl" id="ENSMODP00000025952.2"/>
    </source>
</evidence>
<evidence type="ECO:0000256" key="3">
    <source>
        <dbReference type="ARBA" id="ARBA00022692"/>
    </source>
</evidence>
<keyword evidence="3 10" id="KW-0812">Transmembrane</keyword>
<reference evidence="13 14" key="1">
    <citation type="journal article" date="2007" name="Nature">
        <title>Genome of the marsupial Monodelphis domestica reveals innovation in non-coding sequences.</title>
        <authorList>
            <person name="Mikkelsen T.S."/>
            <person name="Wakefield M.J."/>
            <person name="Aken B."/>
            <person name="Amemiya C.T."/>
            <person name="Chang J.L."/>
            <person name="Duke S."/>
            <person name="Garber M."/>
            <person name="Gentles A.J."/>
            <person name="Goodstadt L."/>
            <person name="Heger A."/>
            <person name="Jurka J."/>
            <person name="Kamal M."/>
            <person name="Mauceli E."/>
            <person name="Searle S.M."/>
            <person name="Sharpe T."/>
            <person name="Baker M.L."/>
            <person name="Batzer M.A."/>
            <person name="Benos P.V."/>
            <person name="Belov K."/>
            <person name="Clamp M."/>
            <person name="Cook A."/>
            <person name="Cuff J."/>
            <person name="Das R."/>
            <person name="Davidow L."/>
            <person name="Deakin J.E."/>
            <person name="Fazzari M.J."/>
            <person name="Glass J.L."/>
            <person name="Grabherr M."/>
            <person name="Greally J.M."/>
            <person name="Gu W."/>
            <person name="Hore T.A."/>
            <person name="Huttley G.A."/>
            <person name="Kleber M."/>
            <person name="Jirtle R.L."/>
            <person name="Koina E."/>
            <person name="Lee J.T."/>
            <person name="Mahony S."/>
            <person name="Marra M.A."/>
            <person name="Miller R.D."/>
            <person name="Nicholls R.D."/>
            <person name="Oda M."/>
            <person name="Papenfuss A.T."/>
            <person name="Parra Z.E."/>
            <person name="Pollock D.D."/>
            <person name="Ray D.A."/>
            <person name="Schein J.E."/>
            <person name="Speed T.P."/>
            <person name="Thompson K."/>
            <person name="VandeBerg J.L."/>
            <person name="Wade C.M."/>
            <person name="Walker J.A."/>
            <person name="Waters P.D."/>
            <person name="Webber C."/>
            <person name="Weidman J.R."/>
            <person name="Xie X."/>
            <person name="Zody M.C."/>
            <person name="Baldwin J."/>
            <person name="Abdouelleil A."/>
            <person name="Abdulkadir J."/>
            <person name="Abebe A."/>
            <person name="Abera B."/>
            <person name="Abreu J."/>
            <person name="Acer S.C."/>
            <person name="Aftuck L."/>
            <person name="Alexander A."/>
            <person name="An P."/>
            <person name="Anderson E."/>
            <person name="Anderson S."/>
            <person name="Arachi H."/>
            <person name="Azer M."/>
            <person name="Bachantsang P."/>
            <person name="Barry A."/>
            <person name="Bayul T."/>
            <person name="Berlin A."/>
            <person name="Bessette D."/>
            <person name="Bloom T."/>
            <person name="Bloom T."/>
            <person name="Boguslavskiy L."/>
            <person name="Bonnet C."/>
            <person name="Boukhgalter B."/>
            <person name="Bourzgui I."/>
            <person name="Brown A."/>
            <person name="Cahill P."/>
            <person name="Channer S."/>
            <person name="Cheshatsang Y."/>
            <person name="Chuda L."/>
            <person name="Citroen M."/>
            <person name="Collymore A."/>
            <person name="Cooke P."/>
            <person name="Costello M."/>
            <person name="D'Aco K."/>
            <person name="Daza R."/>
            <person name="De Haan G."/>
            <person name="DeGray S."/>
            <person name="DeMaso C."/>
            <person name="Dhargay N."/>
            <person name="Dooley K."/>
            <person name="Dooley E."/>
            <person name="Doricent M."/>
            <person name="Dorje P."/>
            <person name="Dorjee K."/>
            <person name="Dupes A."/>
            <person name="Elong R."/>
            <person name="Falk J."/>
            <person name="Farina A."/>
            <person name="Faro S."/>
            <person name="Ferguson D."/>
            <person name="Fisher S."/>
            <person name="Foley C.D."/>
            <person name="Franke A."/>
            <person name="Friedrich D."/>
            <person name="Gadbois L."/>
            <person name="Gearin G."/>
            <person name="Gearin C.R."/>
            <person name="Giannoukos G."/>
            <person name="Goode T."/>
            <person name="Graham J."/>
            <person name="Grandbois E."/>
            <person name="Grewal S."/>
            <person name="Gyaltsen K."/>
            <person name="Hafez N."/>
            <person name="Hagos B."/>
            <person name="Hall J."/>
            <person name="Henson C."/>
            <person name="Hollinger A."/>
            <person name="Honan T."/>
            <person name="Huard M.D."/>
            <person name="Hughes L."/>
            <person name="Hurhula B."/>
            <person name="Husby M.E."/>
            <person name="Kamat A."/>
            <person name="Kanga B."/>
            <person name="Kashin S."/>
            <person name="Khazanovich D."/>
            <person name="Kisner P."/>
            <person name="Lance K."/>
            <person name="Lara M."/>
            <person name="Lee W."/>
            <person name="Lennon N."/>
            <person name="Letendre F."/>
            <person name="LeVine R."/>
            <person name="Lipovsky A."/>
            <person name="Liu X."/>
            <person name="Liu J."/>
            <person name="Liu S."/>
            <person name="Lokyitsang T."/>
            <person name="Lokyitsang Y."/>
            <person name="Lubonja R."/>
            <person name="Lui A."/>
            <person name="MacDonald P."/>
            <person name="Magnisalis V."/>
            <person name="Maru K."/>
            <person name="Matthews C."/>
            <person name="McCusker W."/>
            <person name="McDonough S."/>
            <person name="Mehta T."/>
            <person name="Meldrim J."/>
            <person name="Meneus L."/>
            <person name="Mihai O."/>
            <person name="Mihalev A."/>
            <person name="Mihova T."/>
            <person name="Mittelman R."/>
            <person name="Mlenga V."/>
            <person name="Montmayeur A."/>
            <person name="Mulrain L."/>
            <person name="Navidi A."/>
            <person name="Naylor J."/>
            <person name="Negash T."/>
            <person name="Nguyen T."/>
            <person name="Nguyen N."/>
            <person name="Nicol R."/>
            <person name="Norbu C."/>
            <person name="Norbu N."/>
            <person name="Novod N."/>
            <person name="O'Neill B."/>
            <person name="Osman S."/>
            <person name="Markiewicz E."/>
            <person name="Oyono O.L."/>
            <person name="Patti C."/>
            <person name="Phunkhang P."/>
            <person name="Pierre F."/>
            <person name="Priest M."/>
            <person name="Raghuraman S."/>
            <person name="Rege F."/>
            <person name="Reyes R."/>
            <person name="Rise C."/>
            <person name="Rogov P."/>
            <person name="Ross K."/>
            <person name="Ryan E."/>
            <person name="Settipalli S."/>
            <person name="Shea T."/>
            <person name="Sherpa N."/>
            <person name="Shi L."/>
            <person name="Shih D."/>
            <person name="Sparrow T."/>
            <person name="Spaulding J."/>
            <person name="Stalker J."/>
            <person name="Stange-Thomann N."/>
            <person name="Stavropoulos S."/>
            <person name="Stone C."/>
            <person name="Strader C."/>
            <person name="Tesfaye S."/>
            <person name="Thomson T."/>
            <person name="Thoulutsang Y."/>
            <person name="Thoulutsang D."/>
            <person name="Topham K."/>
            <person name="Topping I."/>
            <person name="Tsamla T."/>
            <person name="Vassiliev H."/>
            <person name="Vo A."/>
            <person name="Wangchuk T."/>
            <person name="Wangdi T."/>
            <person name="Weiand M."/>
            <person name="Wilkinson J."/>
            <person name="Wilson A."/>
            <person name="Yadav S."/>
            <person name="Young G."/>
            <person name="Yu Q."/>
            <person name="Zembek L."/>
            <person name="Zhong D."/>
            <person name="Zimmer A."/>
            <person name="Zwirko Z."/>
            <person name="Jaffe D.B."/>
            <person name="Alvarez P."/>
            <person name="Brockman W."/>
            <person name="Butler J."/>
            <person name="Chin C."/>
            <person name="Gnerre S."/>
            <person name="MacCallum I."/>
            <person name="Graves J.A."/>
            <person name="Ponting C.P."/>
            <person name="Breen M."/>
            <person name="Samollow P.B."/>
            <person name="Lander E.S."/>
            <person name="Lindblad-Toh K."/>
        </authorList>
    </citation>
    <scope>NUCLEOTIDE SEQUENCE [LARGE SCALE GENOMIC DNA]</scope>
</reference>
<name>F6ZZE4_MONDO</name>
<dbReference type="FunCoup" id="F6ZZE4">
    <property type="interactions" value="52"/>
</dbReference>
<protein>
    <submittedName>
        <fullName evidence="13">Transmembrane serine protease 11B</fullName>
    </submittedName>
</protein>
<dbReference type="InterPro" id="IPR001314">
    <property type="entry name" value="Peptidase_S1A"/>
</dbReference>
<evidence type="ECO:0000259" key="12">
    <source>
        <dbReference type="PROSITE" id="PS50240"/>
    </source>
</evidence>
<evidence type="ECO:0000256" key="8">
    <source>
        <dbReference type="ARBA" id="ARBA00023136"/>
    </source>
</evidence>
<sequence>FFLFHSTGIASQRRSLPLWMIALVLLGILVILGVTIGLLVHFLAVEKTHYYQASFNVSGASHNYDCGKRASLESRALIKNLENVMSDAFHNSSIYREYILSQVIRLSSGPRGVTAKILLAFKFSLAKKDNMWRSLRSILHQMLKDNKESLLTDPSSLKFMEISKDDAENLVINCCGRRLSLISDDLIKGNNRIKGGGPSKEGEWPWQASLKWNGKHHCGASLISKSWLVSAAHCFVRSNDTTKWTVTFGNMVNHPYMKRNVKTIIVHEDYQIRLKDDIALVQLTEEVTLTKDVRSICLPDATQNFSAGDRAIVTGWGKFYMNGPHPEILHQATVQIIDTDICNAPQAYNGSITDSMLCAGYMSGKADACKDDSGGPLVSLDPTGIWYLIGIVSWGDGCGKVNKPGIYTKVTFYRDWIANKTGI</sequence>
<dbReference type="Bgee" id="ENSMODG00000020751">
    <property type="expression patterns" value="Expressed in spermatid and 5 other cell types or tissues"/>
</dbReference>
<keyword evidence="5" id="KW-0720">Serine protease</keyword>
<keyword evidence="4" id="KW-0378">Hydrolase</keyword>
<keyword evidence="9" id="KW-1015">Disulfide bond</keyword>
<dbReference type="PRINTS" id="PR00722">
    <property type="entry name" value="CHYMOTRYPSIN"/>
</dbReference>
<reference evidence="13" key="2">
    <citation type="submission" date="2025-08" db="UniProtKB">
        <authorList>
            <consortium name="Ensembl"/>
        </authorList>
    </citation>
    <scope>IDENTIFICATION</scope>
</reference>
<dbReference type="InterPro" id="IPR043504">
    <property type="entry name" value="Peptidase_S1_PA_chymotrypsin"/>
</dbReference>
<feature type="transmembrane region" description="Helical" evidence="10">
    <location>
        <begin position="21"/>
        <end position="44"/>
    </location>
</feature>
<dbReference type="GO" id="GO:0004252">
    <property type="term" value="F:serine-type endopeptidase activity"/>
    <property type="evidence" value="ECO:0007669"/>
    <property type="project" value="InterPro"/>
</dbReference>
<evidence type="ECO:0000256" key="7">
    <source>
        <dbReference type="ARBA" id="ARBA00022989"/>
    </source>
</evidence>
<dbReference type="AlphaFoldDB" id="F6ZZE4"/>
<dbReference type="MEROPS" id="S01.365"/>
<evidence type="ECO:0000313" key="14">
    <source>
        <dbReference type="Proteomes" id="UP000002280"/>
    </source>
</evidence>
<dbReference type="Gene3D" id="3.30.70.960">
    <property type="entry name" value="SEA domain"/>
    <property type="match status" value="1"/>
</dbReference>
<evidence type="ECO:0000256" key="10">
    <source>
        <dbReference type="SAM" id="Phobius"/>
    </source>
</evidence>
<dbReference type="Pfam" id="PF00089">
    <property type="entry name" value="Trypsin"/>
    <property type="match status" value="1"/>
</dbReference>